<gene>
    <name evidence="7" type="primary">rpsT</name>
    <name evidence="9" type="ORF">AVDCRST_MAG37-3655</name>
</gene>
<evidence type="ECO:0000256" key="7">
    <source>
        <dbReference type="HAMAP-Rule" id="MF_00500"/>
    </source>
</evidence>
<dbReference type="GO" id="GO:0015935">
    <property type="term" value="C:small ribosomal subunit"/>
    <property type="evidence" value="ECO:0007669"/>
    <property type="project" value="TreeGrafter"/>
</dbReference>
<dbReference type="HAMAP" id="MF_00500">
    <property type="entry name" value="Ribosomal_bS20"/>
    <property type="match status" value="1"/>
</dbReference>
<evidence type="ECO:0000256" key="4">
    <source>
        <dbReference type="ARBA" id="ARBA00022980"/>
    </source>
</evidence>
<dbReference type="PANTHER" id="PTHR33398:SF1">
    <property type="entry name" value="SMALL RIBOSOMAL SUBUNIT PROTEIN BS20C"/>
    <property type="match status" value="1"/>
</dbReference>
<dbReference type="PANTHER" id="PTHR33398">
    <property type="entry name" value="30S RIBOSOMAL PROTEIN S20"/>
    <property type="match status" value="1"/>
</dbReference>
<dbReference type="Gene3D" id="1.20.58.110">
    <property type="entry name" value="Ribosomal protein S20"/>
    <property type="match status" value="1"/>
</dbReference>
<keyword evidence="2 7" id="KW-0699">rRNA-binding</keyword>
<evidence type="ECO:0000256" key="5">
    <source>
        <dbReference type="ARBA" id="ARBA00023274"/>
    </source>
</evidence>
<dbReference type="GO" id="GO:0003735">
    <property type="term" value="F:structural constituent of ribosome"/>
    <property type="evidence" value="ECO:0007669"/>
    <property type="project" value="InterPro"/>
</dbReference>
<proteinExistence type="inferred from homology"/>
<feature type="compositionally biased region" description="Basic and acidic residues" evidence="8">
    <location>
        <begin position="1"/>
        <end position="19"/>
    </location>
</feature>
<comment type="similarity">
    <text evidence="1 7">Belongs to the bacterial ribosomal protein bS20 family.</text>
</comment>
<sequence length="89" mass="10141">MPAPSKRDKQSIRKHEQNRPIRTHLRNISKNFYKALSAGEIERATQLRDEAQKSYDQAATKGIVHRNKASRKTSRLDKALAGSRTPDTN</sequence>
<feature type="region of interest" description="Disordered" evidence="8">
    <location>
        <begin position="1"/>
        <end position="26"/>
    </location>
</feature>
<keyword evidence="4 7" id="KW-0689">Ribosomal protein</keyword>
<dbReference type="GO" id="GO:0070181">
    <property type="term" value="F:small ribosomal subunit rRNA binding"/>
    <property type="evidence" value="ECO:0007669"/>
    <property type="project" value="TreeGrafter"/>
</dbReference>
<comment type="function">
    <text evidence="7">Binds directly to 16S ribosomal RNA.</text>
</comment>
<keyword evidence="5 7" id="KW-0687">Ribonucleoprotein</keyword>
<dbReference type="NCBIfam" id="TIGR00029">
    <property type="entry name" value="S20"/>
    <property type="match status" value="1"/>
</dbReference>
<name>A0A6J4R4V7_9ACTN</name>
<evidence type="ECO:0000256" key="8">
    <source>
        <dbReference type="SAM" id="MobiDB-lite"/>
    </source>
</evidence>
<evidence type="ECO:0000256" key="3">
    <source>
        <dbReference type="ARBA" id="ARBA00022884"/>
    </source>
</evidence>
<dbReference type="AlphaFoldDB" id="A0A6J4R4V7"/>
<dbReference type="EMBL" id="CADCVD010000189">
    <property type="protein sequence ID" value="CAA9460180.1"/>
    <property type="molecule type" value="Genomic_DNA"/>
</dbReference>
<dbReference type="InterPro" id="IPR036510">
    <property type="entry name" value="Ribosomal_bS20_sf"/>
</dbReference>
<evidence type="ECO:0000256" key="2">
    <source>
        <dbReference type="ARBA" id="ARBA00022730"/>
    </source>
</evidence>
<dbReference type="GO" id="GO:0006412">
    <property type="term" value="P:translation"/>
    <property type="evidence" value="ECO:0007669"/>
    <property type="project" value="UniProtKB-UniRule"/>
</dbReference>
<evidence type="ECO:0000313" key="9">
    <source>
        <dbReference type="EMBL" id="CAA9460180.1"/>
    </source>
</evidence>
<dbReference type="GO" id="GO:0005829">
    <property type="term" value="C:cytosol"/>
    <property type="evidence" value="ECO:0007669"/>
    <property type="project" value="TreeGrafter"/>
</dbReference>
<protein>
    <recommendedName>
        <fullName evidence="6 7">Small ribosomal subunit protein bS20</fullName>
    </recommendedName>
</protein>
<feature type="compositionally biased region" description="Basic residues" evidence="8">
    <location>
        <begin position="63"/>
        <end position="73"/>
    </location>
</feature>
<dbReference type="Pfam" id="PF01649">
    <property type="entry name" value="Ribosomal_S20p"/>
    <property type="match status" value="1"/>
</dbReference>
<dbReference type="InterPro" id="IPR002583">
    <property type="entry name" value="Ribosomal_bS20"/>
</dbReference>
<accession>A0A6J4R4V7</accession>
<dbReference type="SUPFAM" id="SSF46992">
    <property type="entry name" value="Ribosomal protein S20"/>
    <property type="match status" value="1"/>
</dbReference>
<evidence type="ECO:0000256" key="1">
    <source>
        <dbReference type="ARBA" id="ARBA00007634"/>
    </source>
</evidence>
<organism evidence="9">
    <name type="scientific">uncultured Rubrobacteraceae bacterium</name>
    <dbReference type="NCBI Taxonomy" id="349277"/>
    <lineage>
        <taxon>Bacteria</taxon>
        <taxon>Bacillati</taxon>
        <taxon>Actinomycetota</taxon>
        <taxon>Rubrobacteria</taxon>
        <taxon>Rubrobacterales</taxon>
        <taxon>Rubrobacteraceae</taxon>
        <taxon>environmental samples</taxon>
    </lineage>
</organism>
<feature type="region of interest" description="Disordered" evidence="8">
    <location>
        <begin position="52"/>
        <end position="89"/>
    </location>
</feature>
<evidence type="ECO:0000256" key="6">
    <source>
        <dbReference type="ARBA" id="ARBA00035136"/>
    </source>
</evidence>
<reference evidence="9" key="1">
    <citation type="submission" date="2020-02" db="EMBL/GenBank/DDBJ databases">
        <authorList>
            <person name="Meier V. D."/>
        </authorList>
    </citation>
    <scope>NUCLEOTIDE SEQUENCE</scope>
    <source>
        <strain evidence="9">AVDCRST_MAG37</strain>
    </source>
</reference>
<keyword evidence="3 7" id="KW-0694">RNA-binding</keyword>